<keyword evidence="3" id="KW-1185">Reference proteome</keyword>
<accession>A0A6A5WSW8</accession>
<protein>
    <submittedName>
        <fullName evidence="2">Uncharacterized protein</fullName>
    </submittedName>
</protein>
<name>A0A6A5WSW8_9PLEO</name>
<dbReference type="Proteomes" id="UP000799779">
    <property type="component" value="Unassembled WGS sequence"/>
</dbReference>
<reference evidence="2" key="1">
    <citation type="journal article" date="2020" name="Stud. Mycol.">
        <title>101 Dothideomycetes genomes: a test case for predicting lifestyles and emergence of pathogens.</title>
        <authorList>
            <person name="Haridas S."/>
            <person name="Albert R."/>
            <person name="Binder M."/>
            <person name="Bloem J."/>
            <person name="Labutti K."/>
            <person name="Salamov A."/>
            <person name="Andreopoulos B."/>
            <person name="Baker S."/>
            <person name="Barry K."/>
            <person name="Bills G."/>
            <person name="Bluhm B."/>
            <person name="Cannon C."/>
            <person name="Castanera R."/>
            <person name="Culley D."/>
            <person name="Daum C."/>
            <person name="Ezra D."/>
            <person name="Gonzalez J."/>
            <person name="Henrissat B."/>
            <person name="Kuo A."/>
            <person name="Liang C."/>
            <person name="Lipzen A."/>
            <person name="Lutzoni F."/>
            <person name="Magnuson J."/>
            <person name="Mondo S."/>
            <person name="Nolan M."/>
            <person name="Ohm R."/>
            <person name="Pangilinan J."/>
            <person name="Park H.-J."/>
            <person name="Ramirez L."/>
            <person name="Alfaro M."/>
            <person name="Sun H."/>
            <person name="Tritt A."/>
            <person name="Yoshinaga Y."/>
            <person name="Zwiers L.-H."/>
            <person name="Turgeon B."/>
            <person name="Goodwin S."/>
            <person name="Spatafora J."/>
            <person name="Crous P."/>
            <person name="Grigoriev I."/>
        </authorList>
    </citation>
    <scope>NUCLEOTIDE SEQUENCE</scope>
    <source>
        <strain evidence="2">CBS 123094</strain>
    </source>
</reference>
<dbReference type="AlphaFoldDB" id="A0A6A5WSW8"/>
<dbReference type="EMBL" id="ML977579">
    <property type="protein sequence ID" value="KAF2002165.1"/>
    <property type="molecule type" value="Genomic_DNA"/>
</dbReference>
<organism evidence="2 3">
    <name type="scientific">Amniculicola lignicola CBS 123094</name>
    <dbReference type="NCBI Taxonomy" id="1392246"/>
    <lineage>
        <taxon>Eukaryota</taxon>
        <taxon>Fungi</taxon>
        <taxon>Dikarya</taxon>
        <taxon>Ascomycota</taxon>
        <taxon>Pezizomycotina</taxon>
        <taxon>Dothideomycetes</taxon>
        <taxon>Pleosporomycetidae</taxon>
        <taxon>Pleosporales</taxon>
        <taxon>Amniculicolaceae</taxon>
        <taxon>Amniculicola</taxon>
    </lineage>
</organism>
<feature type="compositionally biased region" description="Basic and acidic residues" evidence="1">
    <location>
        <begin position="189"/>
        <end position="219"/>
    </location>
</feature>
<feature type="region of interest" description="Disordered" evidence="1">
    <location>
        <begin position="189"/>
        <end position="310"/>
    </location>
</feature>
<feature type="compositionally biased region" description="Basic and acidic residues" evidence="1">
    <location>
        <begin position="287"/>
        <end position="310"/>
    </location>
</feature>
<proteinExistence type="predicted"/>
<gene>
    <name evidence="2" type="ORF">P154DRAFT_618896</name>
</gene>
<evidence type="ECO:0000256" key="1">
    <source>
        <dbReference type="SAM" id="MobiDB-lite"/>
    </source>
</evidence>
<evidence type="ECO:0000313" key="3">
    <source>
        <dbReference type="Proteomes" id="UP000799779"/>
    </source>
</evidence>
<feature type="compositionally biased region" description="Basic and acidic residues" evidence="1">
    <location>
        <begin position="255"/>
        <end position="273"/>
    </location>
</feature>
<sequence>MAAGVIAGPVPPSRYNDVLSGSDKYQRACVNLLARYGDRARELSPCTRFNIKSFDKNNRKWRHDVENDESWRDKVEILRQNGWVAQEITLPDQRTVPEYFDTEGPDSDGVVPPKPSEVPEVVPEAVPEDDFGFEDSFGRELPVVHEPWDYVGPEPYTGPGDIMAPGSSVAPAPYVFHEKVFGYEDTVGHEKAEEEGMGLQKRDKKSDKNERKVQKELQKAMHHAAKKDRKEAKAAAKKAKADERAEKKRKYNAYMKDRYRQRESHEKWEDEEHKRRHDMKKNNAPQSHHDAPGSHHDLDHSKIKHPPDDD</sequence>
<evidence type="ECO:0000313" key="2">
    <source>
        <dbReference type="EMBL" id="KAF2002165.1"/>
    </source>
</evidence>
<feature type="compositionally biased region" description="Basic and acidic residues" evidence="1">
    <location>
        <begin position="228"/>
        <end position="246"/>
    </location>
</feature>